<proteinExistence type="predicted"/>
<dbReference type="InterPro" id="IPR048309">
    <property type="entry name" value="GxGYxYP_N_3rd"/>
</dbReference>
<name>A0A1H7VUV3_STIAU</name>
<evidence type="ECO:0000259" key="1">
    <source>
        <dbReference type="Pfam" id="PF14323"/>
    </source>
</evidence>
<keyword evidence="5" id="KW-1185">Reference proteome</keyword>
<evidence type="ECO:0000313" key="5">
    <source>
        <dbReference type="Proteomes" id="UP000182719"/>
    </source>
</evidence>
<feature type="domain" description="GxGYxYP putative glycoside hydrolase second N-terminal" evidence="2">
    <location>
        <begin position="262"/>
        <end position="332"/>
    </location>
</feature>
<organism evidence="4 5">
    <name type="scientific">Stigmatella aurantiaca</name>
    <dbReference type="NCBI Taxonomy" id="41"/>
    <lineage>
        <taxon>Bacteria</taxon>
        <taxon>Pseudomonadati</taxon>
        <taxon>Myxococcota</taxon>
        <taxon>Myxococcia</taxon>
        <taxon>Myxococcales</taxon>
        <taxon>Cystobacterineae</taxon>
        <taxon>Archangiaceae</taxon>
        <taxon>Stigmatella</taxon>
    </lineage>
</organism>
<dbReference type="Gene3D" id="3.20.20.490">
    <property type="entry name" value="GxGYxYP glycoside hydrolase, C-terminal domain"/>
    <property type="match status" value="1"/>
</dbReference>
<evidence type="ECO:0000259" key="2">
    <source>
        <dbReference type="Pfam" id="PF20957"/>
    </source>
</evidence>
<gene>
    <name evidence="4" type="ORF">SAMN05444354_11215</name>
</gene>
<feature type="domain" description="GxGYxYP putative glycoside hydrolase third N-terminal" evidence="3">
    <location>
        <begin position="335"/>
        <end position="422"/>
    </location>
</feature>
<dbReference type="Pfam" id="PF20958">
    <property type="entry name" value="GxGYxYP_N_3rd"/>
    <property type="match status" value="1"/>
</dbReference>
<dbReference type="RefSeq" id="WP_245768734.1">
    <property type="nucleotide sequence ID" value="NZ_FOAP01000012.1"/>
</dbReference>
<dbReference type="Proteomes" id="UP000182719">
    <property type="component" value="Unassembled WGS sequence"/>
</dbReference>
<dbReference type="Pfam" id="PF14323">
    <property type="entry name" value="GxGYxYP_C"/>
    <property type="match status" value="1"/>
</dbReference>
<dbReference type="InterPro" id="IPR048310">
    <property type="entry name" value="GxGYxYP_N_2nd"/>
</dbReference>
<sequence length="950" mass="103611">MTPSPLSWMRWAPAFAVVFAAAELLFPLPASAAGLTWPQGQVLPSFSAPAATMDLMDLTDTEYRFEAEGSQLRHSTGRLDGNGWVAQVSIDAANQFLIYGPYTPQLPVGGNTAYFDLSIDNNTANSDLVATVDVRNNVTGAVLATRDLLRTSFKRAGTFERFELPFNNPVAGQGIEFRVFWYGRAYIKADAVGAIAPVPEDEAALFTTLKGIVNRTQPRIFTYDGAVRGQDGRYGWLNALGLRYTDIADRWSLVTKYRNELAGIVIYDPAVPDTLNLATTIAGLKKGVVASPALAARLTAAPYNFPVLMDLRGAFTSKLQVYQHLYDYYWSQVTHQLIVGLSPSIKGFLRDYATALPVAVVWLDPKIAAEDAMLRKFLSAMPYGNGGIYMGWWPEEAAGIERVSEYGISTLASDFASNLTVFGGTPRTVNPKPIPNKPPLGNKIYVSLILSDGDNLQYVEHLFKKLWDSPNRGQVPLGWTISPAMLDAMPGVLNYLHATSTPNDNLISGPTGLGYTYPNYWGNAAYLDKYVALTNDYMNRSGLKVLTVWNKIDGATNTNVGNSFAAHAPSLLGLTAQNAGGGITVYNNAMPSQGLNATYCPTEASMISEINRAISGWNGTSPRFVSIQANPWEGNSYQSFVNVVNAFKSNTNIVFVRPDNYFQLMREHSNLAVDPSTLVRIQEAENTSYATSPFSHAVGRASDNGWTANVSQDNEGLMLYGPYVTAFPAGPLTTTFKMKIDAVSGNNDHVVTLDVRNATTGAVLTSFDVYRNQFKAAGVYQDFSLAYLNTAGHSLEFRALYKDKAAINIDKVTTTTRLGQYESEGTMQGHHAGRVSGDGWQAAPSLEGAGHMVYGPYDGNVPVGTRRVTFRLKTDNTSLGAQVLATLDVRDDTSGAVLASMDVTAQQFTAANQYQDFTLAFPQTTPRRVLEYRIYFHARAALTADKILIH</sequence>
<dbReference type="InterPro" id="IPR025832">
    <property type="entry name" value="GxGYxYP_C"/>
</dbReference>
<dbReference type="PANTHER" id="PTHR37321">
    <property type="entry name" value="EXPORTED PROTEIN-RELATED"/>
    <property type="match status" value="1"/>
</dbReference>
<dbReference type="InterPro" id="IPR038410">
    <property type="entry name" value="GxGYxYP_C_sf"/>
</dbReference>
<feature type="domain" description="GxGYxYP putative glycoside hydrolase C-terminal" evidence="1">
    <location>
        <begin position="442"/>
        <end position="666"/>
    </location>
</feature>
<protein>
    <submittedName>
        <fullName evidence="4">GxGYxY sequence motif-containing protein</fullName>
    </submittedName>
</protein>
<evidence type="ECO:0000313" key="4">
    <source>
        <dbReference type="EMBL" id="SEM13016.1"/>
    </source>
</evidence>
<dbReference type="EMBL" id="FOAP01000012">
    <property type="protein sequence ID" value="SEM13016.1"/>
    <property type="molecule type" value="Genomic_DNA"/>
</dbReference>
<reference evidence="5" key="1">
    <citation type="submission" date="2016-10" db="EMBL/GenBank/DDBJ databases">
        <authorList>
            <person name="Varghese N."/>
            <person name="Submissions S."/>
        </authorList>
    </citation>
    <scope>NUCLEOTIDE SEQUENCE [LARGE SCALE GENOMIC DNA]</scope>
    <source>
        <strain evidence="5">DSM 17044</strain>
    </source>
</reference>
<dbReference type="PANTHER" id="PTHR37321:SF1">
    <property type="entry name" value="EXPORTED PROTEIN"/>
    <property type="match status" value="1"/>
</dbReference>
<accession>A0A1H7VUV3</accession>
<dbReference type="Pfam" id="PF20957">
    <property type="entry name" value="GxGYxYP_N_2nd"/>
    <property type="match status" value="1"/>
</dbReference>
<dbReference type="AlphaFoldDB" id="A0A1H7VUV3"/>
<evidence type="ECO:0000259" key="3">
    <source>
        <dbReference type="Pfam" id="PF20958"/>
    </source>
</evidence>